<organism evidence="2 3">
    <name type="scientific">Tetranychus urticae</name>
    <name type="common">Two-spotted spider mite</name>
    <dbReference type="NCBI Taxonomy" id="32264"/>
    <lineage>
        <taxon>Eukaryota</taxon>
        <taxon>Metazoa</taxon>
        <taxon>Ecdysozoa</taxon>
        <taxon>Arthropoda</taxon>
        <taxon>Chelicerata</taxon>
        <taxon>Arachnida</taxon>
        <taxon>Acari</taxon>
        <taxon>Acariformes</taxon>
        <taxon>Trombidiformes</taxon>
        <taxon>Prostigmata</taxon>
        <taxon>Eleutherengona</taxon>
        <taxon>Raphignathae</taxon>
        <taxon>Tetranychoidea</taxon>
        <taxon>Tetranychidae</taxon>
        <taxon>Tetranychus</taxon>
    </lineage>
</organism>
<proteinExistence type="predicted"/>
<dbReference type="HOGENOM" id="CLU_3144637_0_0_1"/>
<evidence type="ECO:0000256" key="1">
    <source>
        <dbReference type="SAM" id="MobiDB-lite"/>
    </source>
</evidence>
<keyword evidence="3" id="KW-1185">Reference proteome</keyword>
<sequence length="49" mass="5639">MLFLNETIKINLLTYIEQHSKTKSSKRKKDGDPRLKLCRTSLKSTTNAS</sequence>
<reference evidence="2" key="2">
    <citation type="submission" date="2015-06" db="UniProtKB">
        <authorList>
            <consortium name="EnsemblMetazoa"/>
        </authorList>
    </citation>
    <scope>IDENTIFICATION</scope>
</reference>
<dbReference type="Proteomes" id="UP000015104">
    <property type="component" value="Unassembled WGS sequence"/>
</dbReference>
<evidence type="ECO:0000313" key="3">
    <source>
        <dbReference type="Proteomes" id="UP000015104"/>
    </source>
</evidence>
<dbReference type="EnsemblMetazoa" id="tetur187g00030.1">
    <property type="protein sequence ID" value="tetur187g00030.1"/>
    <property type="gene ID" value="tetur187g00030"/>
</dbReference>
<evidence type="ECO:0000313" key="2">
    <source>
        <dbReference type="EnsemblMetazoa" id="tetur187g00030.1"/>
    </source>
</evidence>
<feature type="region of interest" description="Disordered" evidence="1">
    <location>
        <begin position="19"/>
        <end position="49"/>
    </location>
</feature>
<protein>
    <submittedName>
        <fullName evidence="2">Uncharacterized protein</fullName>
    </submittedName>
</protein>
<reference evidence="3" key="1">
    <citation type="submission" date="2011-08" db="EMBL/GenBank/DDBJ databases">
        <authorList>
            <person name="Rombauts S."/>
        </authorList>
    </citation>
    <scope>NUCLEOTIDE SEQUENCE</scope>
    <source>
        <strain evidence="3">London</strain>
    </source>
</reference>
<dbReference type="AlphaFoldDB" id="T1KQI2"/>
<name>T1KQI2_TETUR</name>
<accession>T1KQI2</accession>
<dbReference type="EMBL" id="CAEY01000362">
    <property type="status" value="NOT_ANNOTATED_CDS"/>
    <property type="molecule type" value="Genomic_DNA"/>
</dbReference>